<dbReference type="AlphaFoldDB" id="A0A1D8ILG6"/>
<dbReference type="EMBL" id="CP017415">
    <property type="protein sequence ID" value="AOU97309.1"/>
    <property type="molecule type" value="Genomic_DNA"/>
</dbReference>
<gene>
    <name evidence="1" type="ORF">BI364_04250</name>
</gene>
<proteinExistence type="predicted"/>
<dbReference type="KEGG" id="aprs:BI364_04250"/>
<accession>A0A1D8ILG6</accession>
<dbReference type="Pfam" id="PF22752">
    <property type="entry name" value="DUF488-N3i"/>
    <property type="match status" value="1"/>
</dbReference>
<sequence length="120" mass="14183">MDIRCKRIYEHPAPLDGHRVLVDRLWPRGIRRTEAQLELWLPEIAPSNELRRWFAHEPQRFDEFTQRYRLELAGQAERLGQLRALAETGTLTLLYATRDDRRNNACVLADQLRASECRKS</sequence>
<name>A0A1D8ILG6_9GAMM</name>
<evidence type="ECO:0000313" key="2">
    <source>
        <dbReference type="Proteomes" id="UP000095401"/>
    </source>
</evidence>
<dbReference type="InterPro" id="IPR052552">
    <property type="entry name" value="YeaO-like"/>
</dbReference>
<dbReference type="PANTHER" id="PTHR36849:SF1">
    <property type="entry name" value="CYTOPLASMIC PROTEIN"/>
    <property type="match status" value="1"/>
</dbReference>
<protein>
    <recommendedName>
        <fullName evidence="3">DUF488 domain-containing protein</fullName>
    </recommendedName>
</protein>
<evidence type="ECO:0008006" key="3">
    <source>
        <dbReference type="Google" id="ProtNLM"/>
    </source>
</evidence>
<reference evidence="2" key="1">
    <citation type="submission" date="2016-09" db="EMBL/GenBank/DDBJ databases">
        <title>Acidihalobacter prosperus F5.</title>
        <authorList>
            <person name="Khaleque H.N."/>
            <person name="Ramsay J.P."/>
            <person name="Kaksonen A.H."/>
            <person name="Boxall N.J."/>
            <person name="Watkin E.L.J."/>
        </authorList>
    </citation>
    <scope>NUCLEOTIDE SEQUENCE [LARGE SCALE GENOMIC DNA]</scope>
    <source>
        <strain evidence="2">F5</strain>
    </source>
</reference>
<dbReference type="PANTHER" id="PTHR36849">
    <property type="entry name" value="CYTOPLASMIC PROTEIN-RELATED"/>
    <property type="match status" value="1"/>
</dbReference>
<dbReference type="Proteomes" id="UP000095401">
    <property type="component" value="Chromosome"/>
</dbReference>
<evidence type="ECO:0000313" key="1">
    <source>
        <dbReference type="EMBL" id="AOU97309.1"/>
    </source>
</evidence>
<keyword evidence="2" id="KW-1185">Reference proteome</keyword>
<organism evidence="1 2">
    <name type="scientific">Acidihalobacter yilgarnensis</name>
    <dbReference type="NCBI Taxonomy" id="2819280"/>
    <lineage>
        <taxon>Bacteria</taxon>
        <taxon>Pseudomonadati</taxon>
        <taxon>Pseudomonadota</taxon>
        <taxon>Gammaproteobacteria</taxon>
        <taxon>Chromatiales</taxon>
        <taxon>Ectothiorhodospiraceae</taxon>
        <taxon>Acidihalobacter</taxon>
    </lineage>
</organism>
<dbReference type="RefSeq" id="WP_070077696.1">
    <property type="nucleotide sequence ID" value="NZ_CP017415.1"/>
</dbReference>